<comment type="caution">
    <text evidence="7">The sequence shown here is derived from an EMBL/GenBank/DDBJ whole genome shotgun (WGS) entry which is preliminary data.</text>
</comment>
<evidence type="ECO:0000256" key="5">
    <source>
        <dbReference type="ARBA" id="ARBA00023172"/>
    </source>
</evidence>
<dbReference type="Pfam" id="PF02646">
    <property type="entry name" value="RmuC"/>
    <property type="match status" value="1"/>
</dbReference>
<dbReference type="PANTHER" id="PTHR30563">
    <property type="entry name" value="DNA RECOMBINATION PROTEIN RMUC"/>
    <property type="match status" value="1"/>
</dbReference>
<gene>
    <name evidence="7" type="primary">rmuC</name>
    <name evidence="7" type="ORF">J0H12_00845</name>
</gene>
<evidence type="ECO:0000256" key="2">
    <source>
        <dbReference type="ARBA" id="ARBA00009840"/>
    </source>
</evidence>
<name>A0A8J7TU76_9PROT</name>
<sequence>MEKLIFISLGSLCAGSLVTFLILWRVFRHQYRDLKNEVLETRRERTQLEVKSRESQIRAAELETILRQERQQFSEKLALLEQAKVELSNSFYALSAQALERNNRTFLDLAKSTFERLQENAKGELKEKQQAIHELLAPIKTSLSSVDQKLEALEKTRISTFEVLRHQIHELAVTQKDLRLETANLVKALKTPHIRGRWGEMQLRRVVEMSGMSSHCDFIEQNTIIADETRFRPDMIINLPGGKKIVIDAKAPLAAYLASLEVSDESQRQSFLKDHARQVRAHIQELSQRSYWDQFKNSETPEFVVLFLPGETFFSAALEQDPTLIEVGVERKVMLATPSTLIALLHAIAYGWRQEALAENAREISQEGRDLYKRLSDMGGHIARLGQTINGAVKAYNSTVASLESRVLPSARRLKTLEVANSLEEIPVLPQIESVTREVQALELRADGQNENLAKKPQLVISGENESGDGKVIHG</sequence>
<evidence type="ECO:0000256" key="6">
    <source>
        <dbReference type="SAM" id="Coils"/>
    </source>
</evidence>
<evidence type="ECO:0000256" key="3">
    <source>
        <dbReference type="ARBA" id="ARBA00021840"/>
    </source>
</evidence>
<evidence type="ECO:0000313" key="8">
    <source>
        <dbReference type="Proteomes" id="UP000664414"/>
    </source>
</evidence>
<protein>
    <recommendedName>
        <fullName evidence="3">DNA recombination protein RmuC homolog</fullName>
    </recommendedName>
</protein>
<evidence type="ECO:0000256" key="4">
    <source>
        <dbReference type="ARBA" id="ARBA00023054"/>
    </source>
</evidence>
<proteinExistence type="inferred from homology"/>
<organism evidence="7 8">
    <name type="scientific">Candidatus Paracaedimonas acanthamoebae</name>
    <dbReference type="NCBI Taxonomy" id="244581"/>
    <lineage>
        <taxon>Bacteria</taxon>
        <taxon>Pseudomonadati</taxon>
        <taxon>Pseudomonadota</taxon>
        <taxon>Alphaproteobacteria</taxon>
        <taxon>Holosporales</taxon>
        <taxon>Caedimonadaceae</taxon>
        <taxon>Candidatus Paracaedimonas</taxon>
    </lineage>
</organism>
<comment type="function">
    <text evidence="1">Involved in DNA recombination.</text>
</comment>
<comment type="similarity">
    <text evidence="2">Belongs to the RmuC family.</text>
</comment>
<dbReference type="AlphaFoldDB" id="A0A8J7TU76"/>
<evidence type="ECO:0000313" key="7">
    <source>
        <dbReference type="EMBL" id="MBN9412461.1"/>
    </source>
</evidence>
<dbReference type="PANTHER" id="PTHR30563:SF0">
    <property type="entry name" value="DNA RECOMBINATION PROTEIN RMUC"/>
    <property type="match status" value="1"/>
</dbReference>
<dbReference type="InterPro" id="IPR003798">
    <property type="entry name" value="DNA_recombination_RmuC"/>
</dbReference>
<accession>A0A8J7TU76</accession>
<keyword evidence="4 6" id="KW-0175">Coiled coil</keyword>
<feature type="coiled-coil region" evidence="6">
    <location>
        <begin position="31"/>
        <end position="134"/>
    </location>
</feature>
<evidence type="ECO:0000256" key="1">
    <source>
        <dbReference type="ARBA" id="ARBA00003416"/>
    </source>
</evidence>
<reference evidence="7" key="1">
    <citation type="submission" date="2021-02" db="EMBL/GenBank/DDBJ databases">
        <title>Thiocyanate and organic carbon inputs drive convergent selection for specific autotrophic Afipia and Thiobacillus strains within complex microbiomes.</title>
        <authorList>
            <person name="Huddy R.J."/>
            <person name="Sachdeva R."/>
            <person name="Kadzinga F."/>
            <person name="Kantor R.S."/>
            <person name="Harrison S.T.L."/>
            <person name="Banfield J.F."/>
        </authorList>
    </citation>
    <scope>NUCLEOTIDE SEQUENCE</scope>
    <source>
        <strain evidence="7">SCN18_10_11_15_R4_P_38_20</strain>
    </source>
</reference>
<keyword evidence="5" id="KW-0233">DNA recombination</keyword>
<dbReference type="EMBL" id="JAFKGL010000010">
    <property type="protein sequence ID" value="MBN9412461.1"/>
    <property type="molecule type" value="Genomic_DNA"/>
</dbReference>
<dbReference type="GO" id="GO:0006310">
    <property type="term" value="P:DNA recombination"/>
    <property type="evidence" value="ECO:0007669"/>
    <property type="project" value="UniProtKB-KW"/>
</dbReference>
<dbReference type="Proteomes" id="UP000664414">
    <property type="component" value="Unassembled WGS sequence"/>
</dbReference>